<organism evidence="2 3">
    <name type="scientific">Candidatus Spechtbacteria bacterium SB0662_bin_43</name>
    <dbReference type="NCBI Taxonomy" id="2604897"/>
    <lineage>
        <taxon>Bacteria</taxon>
        <taxon>Candidatus Spechtiibacteriota</taxon>
    </lineage>
</organism>
<name>A0A845DBN9_9BACT</name>
<comment type="caution">
    <text evidence="2">The sequence shown here is derived from an EMBL/GenBank/DDBJ whole genome shotgun (WGS) entry which is preliminary data.</text>
</comment>
<sequence length="182" mass="21228">MTQWIKRNRSGISAAGLFMSLVVLVVLSALSRFIWKDNGLTTAFMAGCFLALITLFKHFMESGSFESIYQWQSNHLIVEHQRNVKETKSPITLNKEGTETIEKLRGREWLNENIDTLYRKFKNIDDEYDIQEKAREVLLKEEDKIREDRKKLLYSTGTSIYTLIAVMSIELRDMVIEKKGLK</sequence>
<proteinExistence type="predicted"/>
<gene>
    <name evidence="2" type="ORF">F4X82_00905</name>
</gene>
<evidence type="ECO:0000313" key="3">
    <source>
        <dbReference type="Proteomes" id="UP000449092"/>
    </source>
</evidence>
<feature type="transmembrane region" description="Helical" evidence="1">
    <location>
        <begin position="12"/>
        <end position="35"/>
    </location>
</feature>
<reference evidence="2 3" key="1">
    <citation type="submission" date="2019-09" db="EMBL/GenBank/DDBJ databases">
        <title>Characterisation of the sponge microbiome using genome-centric metagenomics.</title>
        <authorList>
            <person name="Engelberts J.P."/>
            <person name="Robbins S.J."/>
            <person name="De Goeij J.M."/>
            <person name="Aranda M."/>
            <person name="Bell S.C."/>
            <person name="Webster N.S."/>
        </authorList>
    </citation>
    <scope>NUCLEOTIDE SEQUENCE [LARGE SCALE GENOMIC DNA]</scope>
    <source>
        <strain evidence="2">SB0662_bin_43</strain>
    </source>
</reference>
<feature type="transmembrane region" description="Helical" evidence="1">
    <location>
        <begin position="152"/>
        <end position="169"/>
    </location>
</feature>
<feature type="transmembrane region" description="Helical" evidence="1">
    <location>
        <begin position="41"/>
        <end position="60"/>
    </location>
</feature>
<dbReference type="EMBL" id="VXOY01000009">
    <property type="protein sequence ID" value="MYE38064.1"/>
    <property type="molecule type" value="Genomic_DNA"/>
</dbReference>
<dbReference type="AlphaFoldDB" id="A0A845DBN9"/>
<protein>
    <submittedName>
        <fullName evidence="2">Uncharacterized protein</fullName>
    </submittedName>
</protein>
<evidence type="ECO:0000313" key="2">
    <source>
        <dbReference type="EMBL" id="MYE38064.1"/>
    </source>
</evidence>
<keyword evidence="1" id="KW-0812">Transmembrane</keyword>
<keyword evidence="1" id="KW-0472">Membrane</keyword>
<accession>A0A845DBN9</accession>
<dbReference type="Proteomes" id="UP000449092">
    <property type="component" value="Unassembled WGS sequence"/>
</dbReference>
<keyword evidence="1" id="KW-1133">Transmembrane helix</keyword>
<evidence type="ECO:0000256" key="1">
    <source>
        <dbReference type="SAM" id="Phobius"/>
    </source>
</evidence>